<protein>
    <submittedName>
        <fullName evidence="1">Uncharacterized protein</fullName>
    </submittedName>
</protein>
<organism evidence="1 2">
    <name type="scientific">Hansschlegelia zhihuaiae</name>
    <dbReference type="NCBI Taxonomy" id="405005"/>
    <lineage>
        <taxon>Bacteria</taxon>
        <taxon>Pseudomonadati</taxon>
        <taxon>Pseudomonadota</taxon>
        <taxon>Alphaproteobacteria</taxon>
        <taxon>Hyphomicrobiales</taxon>
        <taxon>Methylopilaceae</taxon>
        <taxon>Hansschlegelia</taxon>
    </lineage>
</organism>
<dbReference type="OrthoDB" id="283948at2"/>
<proteinExistence type="predicted"/>
<gene>
    <name evidence="1" type="ORF">EK403_07105</name>
</gene>
<keyword evidence="2" id="KW-1185">Reference proteome</keyword>
<dbReference type="Proteomes" id="UP000289708">
    <property type="component" value="Unassembled WGS sequence"/>
</dbReference>
<dbReference type="EMBL" id="RYFI01000005">
    <property type="protein sequence ID" value="RXF74133.1"/>
    <property type="molecule type" value="Genomic_DNA"/>
</dbReference>
<dbReference type="RefSeq" id="WP_128776808.1">
    <property type="nucleotide sequence ID" value="NZ_RYFI01000005.1"/>
</dbReference>
<reference evidence="1 2" key="1">
    <citation type="submission" date="2018-12" db="EMBL/GenBank/DDBJ databases">
        <title>bacterium Hansschlegelia zhihuaiae S113.</title>
        <authorList>
            <person name="He J."/>
        </authorList>
    </citation>
    <scope>NUCLEOTIDE SEQUENCE [LARGE SCALE GENOMIC DNA]</scope>
    <source>
        <strain evidence="1 2">S 113</strain>
    </source>
</reference>
<comment type="caution">
    <text evidence="1">The sequence shown here is derived from an EMBL/GenBank/DDBJ whole genome shotgun (WGS) entry which is preliminary data.</text>
</comment>
<sequence length="270" mass="28527">MHVVVGLSSGRGIAVRALTGREEALVAEMRPPSPAAWGNAVLSFAAADPGSGEPIGRDAVRRLSLGDRERLLLAVYVATFGAADLVARCQGCGETVEVELDLAGFLAEAERRGRFSEAIDIAIEGDAPSLRGRLPLAGDLEEIAALAASDPSGAAEELLDRCLRTAGGPGAPNLTPERRDVARAALARAVEERDPDAEISVAMTCPNCARAHDALLDAATLLRGRGLAGDQIFVEVDRLARIYHWNEADILDLPRSRRLRYLALAGEHGA</sequence>
<evidence type="ECO:0000313" key="2">
    <source>
        <dbReference type="Proteomes" id="UP000289708"/>
    </source>
</evidence>
<accession>A0A4Q0MKZ3</accession>
<evidence type="ECO:0000313" key="1">
    <source>
        <dbReference type="EMBL" id="RXF74133.1"/>
    </source>
</evidence>
<dbReference type="AlphaFoldDB" id="A0A4Q0MKZ3"/>
<name>A0A4Q0MKZ3_9HYPH</name>